<evidence type="ECO:0000259" key="3">
    <source>
        <dbReference type="Pfam" id="PF16344"/>
    </source>
</evidence>
<evidence type="ECO:0000256" key="1">
    <source>
        <dbReference type="SAM" id="Phobius"/>
    </source>
</evidence>
<keyword evidence="1" id="KW-1133">Transmembrane helix</keyword>
<dbReference type="PANTHER" id="PTHR30273">
    <property type="entry name" value="PERIPLASMIC SIGNAL SENSOR AND SIGMA FACTOR ACTIVATOR FECR-RELATED"/>
    <property type="match status" value="1"/>
</dbReference>
<protein>
    <submittedName>
        <fullName evidence="4">FecR family protein</fullName>
    </submittedName>
</protein>
<proteinExistence type="predicted"/>
<dbReference type="InterPro" id="IPR032508">
    <property type="entry name" value="FecR_C"/>
</dbReference>
<sequence length="297" mass="33230">MKFEDDLNDKDVQDQWRRLQAAIEKKQAAGEQPVRAIRPGWKTSWKTGWKRSAGIAASLALLLAVSIWLIHEPSSRILYSTGYGEQKHITLPDSSRVVLNSNSSLSFDNNWQPQEPRSVELSGEAFFSVVHTGNNQRFIVNTPEGMEVQVLGTEFNVYDRRGIQRVVLNSGSVRLEYKDREAVSMAPGEMVTRQGQGARLEKRKVDASRYSSWTSGRLVFENTPVKEICRLIQDNFGLAVSLPDTLLGNRLFNGTFPANDAEVLLKALMTTYNLEVAENGGGLQLRRKPVPPGNQGR</sequence>
<organism evidence="4 5">
    <name type="scientific">Anseongella ginsenosidimutans</name>
    <dbReference type="NCBI Taxonomy" id="496056"/>
    <lineage>
        <taxon>Bacteria</taxon>
        <taxon>Pseudomonadati</taxon>
        <taxon>Bacteroidota</taxon>
        <taxon>Sphingobacteriia</taxon>
        <taxon>Sphingobacteriales</taxon>
        <taxon>Sphingobacteriaceae</taxon>
        <taxon>Anseongella</taxon>
    </lineage>
</organism>
<dbReference type="Gene3D" id="2.60.120.1440">
    <property type="match status" value="1"/>
</dbReference>
<feature type="domain" description="Protein FecR C-terminal" evidence="3">
    <location>
        <begin position="217"/>
        <end position="277"/>
    </location>
</feature>
<dbReference type="PIRSF" id="PIRSF018266">
    <property type="entry name" value="FecR"/>
    <property type="match status" value="1"/>
</dbReference>
<dbReference type="Gene3D" id="3.55.50.30">
    <property type="match status" value="1"/>
</dbReference>
<dbReference type="AlphaFoldDB" id="A0A4V2UU98"/>
<evidence type="ECO:0000259" key="2">
    <source>
        <dbReference type="Pfam" id="PF04773"/>
    </source>
</evidence>
<feature type="domain" description="FecR protein" evidence="2">
    <location>
        <begin position="79"/>
        <end position="174"/>
    </location>
</feature>
<name>A0A4V2UU98_9SPHI</name>
<reference evidence="4 5" key="1">
    <citation type="submission" date="2019-03" db="EMBL/GenBank/DDBJ databases">
        <title>Genomic Encyclopedia of Type Strains, Phase IV (KMG-IV): sequencing the most valuable type-strain genomes for metagenomic binning, comparative biology and taxonomic classification.</title>
        <authorList>
            <person name="Goeker M."/>
        </authorList>
    </citation>
    <scope>NUCLEOTIDE SEQUENCE [LARGE SCALE GENOMIC DNA]</scope>
    <source>
        <strain evidence="4 5">DSM 21100</strain>
    </source>
</reference>
<dbReference type="OrthoDB" id="1523489at2"/>
<comment type="caution">
    <text evidence="4">The sequence shown here is derived from an EMBL/GenBank/DDBJ whole genome shotgun (WGS) entry which is preliminary data.</text>
</comment>
<dbReference type="GO" id="GO:0016989">
    <property type="term" value="F:sigma factor antagonist activity"/>
    <property type="evidence" value="ECO:0007669"/>
    <property type="project" value="TreeGrafter"/>
</dbReference>
<dbReference type="RefSeq" id="WP_132127392.1">
    <property type="nucleotide sequence ID" value="NZ_SMAD01000001.1"/>
</dbReference>
<dbReference type="InterPro" id="IPR006860">
    <property type="entry name" value="FecR"/>
</dbReference>
<feature type="transmembrane region" description="Helical" evidence="1">
    <location>
        <begin position="52"/>
        <end position="70"/>
    </location>
</feature>
<dbReference type="EMBL" id="SMAD01000001">
    <property type="protein sequence ID" value="TCS89913.1"/>
    <property type="molecule type" value="Genomic_DNA"/>
</dbReference>
<keyword evidence="5" id="KW-1185">Reference proteome</keyword>
<dbReference type="Proteomes" id="UP000295807">
    <property type="component" value="Unassembled WGS sequence"/>
</dbReference>
<dbReference type="Pfam" id="PF04773">
    <property type="entry name" value="FecR"/>
    <property type="match status" value="1"/>
</dbReference>
<keyword evidence="1" id="KW-0812">Transmembrane</keyword>
<dbReference type="Pfam" id="PF16344">
    <property type="entry name" value="FecR_C"/>
    <property type="match status" value="1"/>
</dbReference>
<evidence type="ECO:0000313" key="5">
    <source>
        <dbReference type="Proteomes" id="UP000295807"/>
    </source>
</evidence>
<dbReference type="PANTHER" id="PTHR30273:SF2">
    <property type="entry name" value="PROTEIN FECR"/>
    <property type="match status" value="1"/>
</dbReference>
<evidence type="ECO:0000313" key="4">
    <source>
        <dbReference type="EMBL" id="TCS89913.1"/>
    </source>
</evidence>
<gene>
    <name evidence="4" type="ORF">EDD80_101110</name>
</gene>
<keyword evidence="1" id="KW-0472">Membrane</keyword>
<dbReference type="InterPro" id="IPR012373">
    <property type="entry name" value="Ferrdict_sens_TM"/>
</dbReference>
<accession>A0A4V2UU98</accession>